<feature type="region of interest" description="Disordered" evidence="1">
    <location>
        <begin position="446"/>
        <end position="467"/>
    </location>
</feature>
<dbReference type="AlphaFoldDB" id="A0A1F5YR87"/>
<dbReference type="EMBL" id="MFJD01000007">
    <property type="protein sequence ID" value="OGG02594.1"/>
    <property type="molecule type" value="Genomic_DNA"/>
</dbReference>
<dbReference type="InterPro" id="IPR001296">
    <property type="entry name" value="Glyco_trans_1"/>
</dbReference>
<comment type="caution">
    <text evidence="4">The sequence shown here is derived from an EMBL/GenBank/DDBJ whole genome shotgun (WGS) entry which is preliminary data.</text>
</comment>
<dbReference type="PANTHER" id="PTHR45947:SF3">
    <property type="entry name" value="SULFOQUINOVOSYL TRANSFERASE SQD2"/>
    <property type="match status" value="1"/>
</dbReference>
<sequence length="467" mass="52674">MLPIPNIFAIIITMIKRVAIFTDHADPLAPIGAGYMGGENVYVLELTRALSRLGWHTDVYTRASSLKTTHIAKVSQDARVIRLKAGPVSFVPRDKLFTYMPEYVESFLKFQKENKLEYLLIHGNYYFSGWAALQSAKVLGIPFVNTFHTLGIVRHNFLKDTDPSPHERIAIEKEIMTADNRIIATSPQMRDEMIRLYGTNPKKITVIPGGVNLNRFQPTPQLLARRVLHFSINRLIALYVGRIERRKGIDTLLEAVAELARLMPDKRPIMRCYIAGGNPKGHKSKVMEPSELKEWERLQGIVDKLGIKDIVRFLGGINRELLTFYYAAADVTVVPSYYEPFGLVPLESMASGTPVVASRVGGIQWTIRDGKSGYLVEPGNAKAFAERIRYLMTHATAHKLLRENGIERVKLFSWDNIADQMSDLYQDVVIDYFYRKAFHLANGNGEVKVHNKSPEKPITPQHGAATG</sequence>
<evidence type="ECO:0008006" key="6">
    <source>
        <dbReference type="Google" id="ProtNLM"/>
    </source>
</evidence>
<dbReference type="GO" id="GO:0016758">
    <property type="term" value="F:hexosyltransferase activity"/>
    <property type="evidence" value="ECO:0007669"/>
    <property type="project" value="TreeGrafter"/>
</dbReference>
<feature type="domain" description="Glycosyltransferase subfamily 4-like N-terminal" evidence="3">
    <location>
        <begin position="36"/>
        <end position="215"/>
    </location>
</feature>
<evidence type="ECO:0000259" key="2">
    <source>
        <dbReference type="Pfam" id="PF00534"/>
    </source>
</evidence>
<evidence type="ECO:0000313" key="4">
    <source>
        <dbReference type="EMBL" id="OGG02594.1"/>
    </source>
</evidence>
<organism evidence="4 5">
    <name type="scientific">Candidatus Gottesmanbacteria bacterium RBG_16_52_11</name>
    <dbReference type="NCBI Taxonomy" id="1798374"/>
    <lineage>
        <taxon>Bacteria</taxon>
        <taxon>Candidatus Gottesmaniibacteriota</taxon>
    </lineage>
</organism>
<accession>A0A1F5YR87</accession>
<evidence type="ECO:0000313" key="5">
    <source>
        <dbReference type="Proteomes" id="UP000178448"/>
    </source>
</evidence>
<dbReference type="InterPro" id="IPR050194">
    <property type="entry name" value="Glycosyltransferase_grp1"/>
</dbReference>
<dbReference type="Proteomes" id="UP000178448">
    <property type="component" value="Unassembled WGS sequence"/>
</dbReference>
<evidence type="ECO:0000256" key="1">
    <source>
        <dbReference type="SAM" id="MobiDB-lite"/>
    </source>
</evidence>
<dbReference type="Pfam" id="PF00534">
    <property type="entry name" value="Glycos_transf_1"/>
    <property type="match status" value="1"/>
</dbReference>
<name>A0A1F5YR87_9BACT</name>
<protein>
    <recommendedName>
        <fullName evidence="6">Glycosyl transferase family 1</fullName>
    </recommendedName>
</protein>
<gene>
    <name evidence="4" type="ORF">A2Z33_02290</name>
</gene>
<reference evidence="4 5" key="1">
    <citation type="journal article" date="2016" name="Nat. Commun.">
        <title>Thousands of microbial genomes shed light on interconnected biogeochemical processes in an aquifer system.</title>
        <authorList>
            <person name="Anantharaman K."/>
            <person name="Brown C.T."/>
            <person name="Hug L.A."/>
            <person name="Sharon I."/>
            <person name="Castelle C.J."/>
            <person name="Probst A.J."/>
            <person name="Thomas B.C."/>
            <person name="Singh A."/>
            <person name="Wilkins M.J."/>
            <person name="Karaoz U."/>
            <person name="Brodie E.L."/>
            <person name="Williams K.H."/>
            <person name="Hubbard S.S."/>
            <person name="Banfield J.F."/>
        </authorList>
    </citation>
    <scope>NUCLEOTIDE SEQUENCE [LARGE SCALE GENOMIC DNA]</scope>
</reference>
<proteinExistence type="predicted"/>
<dbReference type="InterPro" id="IPR028098">
    <property type="entry name" value="Glyco_trans_4-like_N"/>
</dbReference>
<dbReference type="SUPFAM" id="SSF53756">
    <property type="entry name" value="UDP-Glycosyltransferase/glycogen phosphorylase"/>
    <property type="match status" value="1"/>
</dbReference>
<dbReference type="STRING" id="1798374.A2Z33_02290"/>
<dbReference type="Gene3D" id="3.40.50.2000">
    <property type="entry name" value="Glycogen Phosphorylase B"/>
    <property type="match status" value="2"/>
</dbReference>
<evidence type="ECO:0000259" key="3">
    <source>
        <dbReference type="Pfam" id="PF13439"/>
    </source>
</evidence>
<dbReference type="PANTHER" id="PTHR45947">
    <property type="entry name" value="SULFOQUINOVOSYL TRANSFERASE SQD2"/>
    <property type="match status" value="1"/>
</dbReference>
<feature type="domain" description="Glycosyl transferase family 1" evidence="2">
    <location>
        <begin position="233"/>
        <end position="407"/>
    </location>
</feature>
<dbReference type="Pfam" id="PF13439">
    <property type="entry name" value="Glyco_transf_4"/>
    <property type="match status" value="1"/>
</dbReference>